<dbReference type="Gene3D" id="3.30.2140.10">
    <property type="entry name" value="Arylamine N-acetyltransferase"/>
    <property type="match status" value="1"/>
</dbReference>
<name>A0A9W6P6Z8_9ACTN</name>
<dbReference type="PANTHER" id="PTHR11786:SF0">
    <property type="entry name" value="ARYLAMINE N-ACETYLTRANSFERASE 4-RELATED"/>
    <property type="match status" value="1"/>
</dbReference>
<dbReference type="RefSeq" id="WP_285759581.1">
    <property type="nucleotide sequence ID" value="NZ_BSQG01000004.1"/>
</dbReference>
<evidence type="ECO:0000313" key="3">
    <source>
        <dbReference type="Proteomes" id="UP001165092"/>
    </source>
</evidence>
<keyword evidence="3" id="KW-1185">Reference proteome</keyword>
<comment type="similarity">
    <text evidence="1">Belongs to the arylamine N-acetyltransferase family.</text>
</comment>
<proteinExistence type="inferred from homology"/>
<dbReference type="GO" id="GO:0016407">
    <property type="term" value="F:acetyltransferase activity"/>
    <property type="evidence" value="ECO:0007669"/>
    <property type="project" value="InterPro"/>
</dbReference>
<dbReference type="Gene3D" id="2.40.128.150">
    <property type="entry name" value="Cysteine proteinases"/>
    <property type="match status" value="1"/>
</dbReference>
<dbReference type="EMBL" id="BSQG01000004">
    <property type="protein sequence ID" value="GLU48158.1"/>
    <property type="molecule type" value="Genomic_DNA"/>
</dbReference>
<accession>A0A9W6P6Z8</accession>
<evidence type="ECO:0000256" key="1">
    <source>
        <dbReference type="ARBA" id="ARBA00006547"/>
    </source>
</evidence>
<sequence length="268" mass="29206">MPPRKPRPFDAATYLRRLGYSGPLEPTLATLCALHRSHLRSIPYDNTRFPEEGGPLPGNLADVDPDAAFDKIVVRGVGGICFELNLLMQLLLDTLGFATLSLAAGVAQDDGTFSPDLSHRFIGVHVDDELWLADVGFAGPSFIEPVRVSPQEQVQYGCRFKVTEQGSRFVLHRKGATGDWRALYRFRKRSRTVGEWDGFTERFQRFLGESGIVSTTMVGRATDTGHIVVVGRRHLKVDDGHETVSVLGPGSYDAVVGAVLGRGGTAVG</sequence>
<dbReference type="Pfam" id="PF00797">
    <property type="entry name" value="Acetyltransf_2"/>
    <property type="match status" value="1"/>
</dbReference>
<protein>
    <recommendedName>
        <fullName evidence="4">Acetyltransferase</fullName>
    </recommendedName>
</protein>
<dbReference type="SUPFAM" id="SSF54001">
    <property type="entry name" value="Cysteine proteinases"/>
    <property type="match status" value="1"/>
</dbReference>
<gene>
    <name evidence="2" type="ORF">Nans01_25090</name>
</gene>
<dbReference type="InterPro" id="IPR001447">
    <property type="entry name" value="Arylamine_N-AcTrfase"/>
</dbReference>
<evidence type="ECO:0000313" key="2">
    <source>
        <dbReference type="EMBL" id="GLU48158.1"/>
    </source>
</evidence>
<dbReference type="Proteomes" id="UP001165092">
    <property type="component" value="Unassembled WGS sequence"/>
</dbReference>
<dbReference type="InterPro" id="IPR038765">
    <property type="entry name" value="Papain-like_cys_pep_sf"/>
</dbReference>
<comment type="caution">
    <text evidence="2">The sequence shown here is derived from an EMBL/GenBank/DDBJ whole genome shotgun (WGS) entry which is preliminary data.</text>
</comment>
<reference evidence="2" key="1">
    <citation type="submission" date="2023-02" db="EMBL/GenBank/DDBJ databases">
        <title>Nocardiopsis ansamitocini NBRC 112285.</title>
        <authorList>
            <person name="Ichikawa N."/>
            <person name="Sato H."/>
            <person name="Tonouchi N."/>
        </authorList>
    </citation>
    <scope>NUCLEOTIDE SEQUENCE</scope>
    <source>
        <strain evidence="2">NBRC 112285</strain>
    </source>
</reference>
<evidence type="ECO:0008006" key="4">
    <source>
        <dbReference type="Google" id="ProtNLM"/>
    </source>
</evidence>
<organism evidence="2 3">
    <name type="scientific">Nocardiopsis ansamitocini</name>
    <dbReference type="NCBI Taxonomy" id="1670832"/>
    <lineage>
        <taxon>Bacteria</taxon>
        <taxon>Bacillati</taxon>
        <taxon>Actinomycetota</taxon>
        <taxon>Actinomycetes</taxon>
        <taxon>Streptosporangiales</taxon>
        <taxon>Nocardiopsidaceae</taxon>
        <taxon>Nocardiopsis</taxon>
    </lineage>
</organism>
<dbReference type="PANTHER" id="PTHR11786">
    <property type="entry name" value="N-HYDROXYARYLAMINE O-ACETYLTRANSFERASE"/>
    <property type="match status" value="1"/>
</dbReference>
<dbReference type="AlphaFoldDB" id="A0A9W6P6Z8"/>